<evidence type="ECO:0000313" key="3">
    <source>
        <dbReference type="Proteomes" id="UP000249248"/>
    </source>
</evidence>
<dbReference type="GO" id="GO:0003964">
    <property type="term" value="F:RNA-directed DNA polymerase activity"/>
    <property type="evidence" value="ECO:0007669"/>
    <property type="project" value="UniProtKB-KW"/>
</dbReference>
<keyword evidence="2" id="KW-0808">Transferase</keyword>
<dbReference type="RefSeq" id="WP_111064751.1">
    <property type="nucleotide sequence ID" value="NZ_JBHUCU010000029.1"/>
</dbReference>
<dbReference type="OrthoDB" id="9780724at2"/>
<keyword evidence="2" id="KW-0548">Nucleotidyltransferase</keyword>
<dbReference type="Pfam" id="PF00078">
    <property type="entry name" value="RVT_1"/>
    <property type="match status" value="1"/>
</dbReference>
<keyword evidence="3" id="KW-1185">Reference proteome</keyword>
<name>A0A2W1N977_9FLAO</name>
<dbReference type="PROSITE" id="PS50878">
    <property type="entry name" value="RT_POL"/>
    <property type="match status" value="1"/>
</dbReference>
<dbReference type="EMBL" id="QKSB01000031">
    <property type="protein sequence ID" value="PZE15603.1"/>
    <property type="molecule type" value="Genomic_DNA"/>
</dbReference>
<dbReference type="Proteomes" id="UP000249248">
    <property type="component" value="Unassembled WGS sequence"/>
</dbReference>
<feature type="domain" description="Reverse transcriptase" evidence="1">
    <location>
        <begin position="1"/>
        <end position="333"/>
    </location>
</feature>
<keyword evidence="2" id="KW-0695">RNA-directed DNA polymerase</keyword>
<evidence type="ECO:0000259" key="1">
    <source>
        <dbReference type="PROSITE" id="PS50878"/>
    </source>
</evidence>
<organism evidence="2 3">
    <name type="scientific">Putridiphycobacter roseus</name>
    <dbReference type="NCBI Taxonomy" id="2219161"/>
    <lineage>
        <taxon>Bacteria</taxon>
        <taxon>Pseudomonadati</taxon>
        <taxon>Bacteroidota</taxon>
        <taxon>Flavobacteriia</taxon>
        <taxon>Flavobacteriales</taxon>
        <taxon>Crocinitomicaceae</taxon>
        <taxon>Putridiphycobacter</taxon>
    </lineage>
</organism>
<comment type="caution">
    <text evidence="2">The sequence shown here is derived from an EMBL/GenBank/DDBJ whole genome shotgun (WGS) entry which is preliminary data.</text>
</comment>
<sequence>MRKILELTNIEARAFLLKERSYFNFDLPSYFTFNKLLSDLSNIIEEKELEEFYKNINPDNNKPQRPFPSEVEKVNYVLLNNKNGKYSWRPFQLIHPAIYVSIVHKITTEDNWLILTNRFLEFQANEKIICESIPIESDDELSDRASSVTNWWKNIEQKSIELALNFDYIMHSDIENCYGTIYTHSVPWAIHTKDFSKQNRGLHHIGNKVDKLLRDMSYGQTNGIPQGSVLMDFIAELILGYVDLSLSEKISTTSITDYKILRYRDDYRIFTNNPRDGEEITKFLTEILIELGMRLNGGKTFISSDVVIGSIKPDKLYWNSAKKSSASLQGHLLLIHNLANKYPNSGSLRKSLDKFYNRLTKIKETEENITVLVSIIIDIAFKNPSTYPVSCAILSKLFTLLTNEERNDLLESVNKKFEKIPNTSHIKIWLQRITIKENRGIEYNETLCDRVNDETIEIWNSEWLNTEIETLIKSSKLIDEEEINKINLIIESEEFQLFEYQ</sequence>
<dbReference type="InterPro" id="IPR000477">
    <property type="entry name" value="RT_dom"/>
</dbReference>
<accession>A0A2W1N977</accession>
<reference evidence="2 3" key="1">
    <citation type="submission" date="2018-06" db="EMBL/GenBank/DDBJ databases">
        <title>The draft genome sequence of Crocinitomix sp. SM1701.</title>
        <authorList>
            <person name="Zhang X."/>
        </authorList>
    </citation>
    <scope>NUCLEOTIDE SEQUENCE [LARGE SCALE GENOMIC DNA]</scope>
    <source>
        <strain evidence="2 3">SM1701</strain>
    </source>
</reference>
<dbReference type="CDD" id="cd01646">
    <property type="entry name" value="RT_Bac_retron_I"/>
    <property type="match status" value="1"/>
</dbReference>
<proteinExistence type="predicted"/>
<protein>
    <submittedName>
        <fullName evidence="2">Reverse transcriptase</fullName>
    </submittedName>
</protein>
<dbReference type="AlphaFoldDB" id="A0A2W1N977"/>
<gene>
    <name evidence="2" type="ORF">DNU06_17240</name>
</gene>
<evidence type="ECO:0000313" key="2">
    <source>
        <dbReference type="EMBL" id="PZE15603.1"/>
    </source>
</evidence>